<dbReference type="Proteomes" id="UP000681722">
    <property type="component" value="Unassembled WGS sequence"/>
</dbReference>
<name>A0A816C8E7_9BILA</name>
<feature type="non-terminal residue" evidence="2">
    <location>
        <position position="1"/>
    </location>
</feature>
<dbReference type="EMBL" id="CAJNOQ010040140">
    <property type="protein sequence ID" value="CAF1619061.1"/>
    <property type="molecule type" value="Genomic_DNA"/>
</dbReference>
<evidence type="ECO:0000313" key="3">
    <source>
        <dbReference type="EMBL" id="CAF4237981.1"/>
    </source>
</evidence>
<evidence type="ECO:0000313" key="4">
    <source>
        <dbReference type="EMBL" id="CAF4507604.1"/>
    </source>
</evidence>
<evidence type="ECO:0000313" key="2">
    <source>
        <dbReference type="EMBL" id="CAF1619061.1"/>
    </source>
</evidence>
<gene>
    <name evidence="2" type="ORF">GPM918_LOCUS43611</name>
    <name evidence="1" type="ORF">OVA965_LOCUS34472</name>
    <name evidence="4" type="ORF">SRO942_LOCUS45147</name>
    <name evidence="3" type="ORF">TMI583_LOCUS35392</name>
</gene>
<dbReference type="OrthoDB" id="6239681at2759"/>
<accession>A0A816C8E7</accession>
<proteinExistence type="predicted"/>
<sequence>AKTIRNFADKTGMSTDDLNHFQNVMVTIHEGRLEEIPLFAQEAVTQGLASLVEKLYESGFMDI</sequence>
<dbReference type="EMBL" id="CAJNOK010028957">
    <property type="protein sequence ID" value="CAF1441750.1"/>
    <property type="molecule type" value="Genomic_DNA"/>
</dbReference>
<keyword evidence="5" id="KW-1185">Reference proteome</keyword>
<dbReference type="Proteomes" id="UP000677228">
    <property type="component" value="Unassembled WGS sequence"/>
</dbReference>
<dbReference type="EMBL" id="CAJOBC010107205">
    <property type="protein sequence ID" value="CAF4507604.1"/>
    <property type="molecule type" value="Genomic_DNA"/>
</dbReference>
<dbReference type="Proteomes" id="UP000663829">
    <property type="component" value="Unassembled WGS sequence"/>
</dbReference>
<protein>
    <submittedName>
        <fullName evidence="2">Uncharacterized protein</fullName>
    </submittedName>
</protein>
<dbReference type="EMBL" id="CAJOBA010050766">
    <property type="protein sequence ID" value="CAF4237981.1"/>
    <property type="molecule type" value="Genomic_DNA"/>
</dbReference>
<evidence type="ECO:0000313" key="5">
    <source>
        <dbReference type="Proteomes" id="UP000663829"/>
    </source>
</evidence>
<reference evidence="2" key="1">
    <citation type="submission" date="2021-02" db="EMBL/GenBank/DDBJ databases">
        <authorList>
            <person name="Nowell W R."/>
        </authorList>
    </citation>
    <scope>NUCLEOTIDE SEQUENCE</scope>
</reference>
<evidence type="ECO:0000313" key="1">
    <source>
        <dbReference type="EMBL" id="CAF1441750.1"/>
    </source>
</evidence>
<organism evidence="2 5">
    <name type="scientific">Didymodactylos carnosus</name>
    <dbReference type="NCBI Taxonomy" id="1234261"/>
    <lineage>
        <taxon>Eukaryota</taxon>
        <taxon>Metazoa</taxon>
        <taxon>Spiralia</taxon>
        <taxon>Gnathifera</taxon>
        <taxon>Rotifera</taxon>
        <taxon>Eurotatoria</taxon>
        <taxon>Bdelloidea</taxon>
        <taxon>Philodinida</taxon>
        <taxon>Philodinidae</taxon>
        <taxon>Didymodactylos</taxon>
    </lineage>
</organism>
<comment type="caution">
    <text evidence="2">The sequence shown here is derived from an EMBL/GenBank/DDBJ whole genome shotgun (WGS) entry which is preliminary data.</text>
</comment>
<dbReference type="Proteomes" id="UP000682733">
    <property type="component" value="Unassembled WGS sequence"/>
</dbReference>
<dbReference type="AlphaFoldDB" id="A0A816C8E7"/>